<proteinExistence type="predicted"/>
<evidence type="ECO:0000256" key="3">
    <source>
        <dbReference type="ARBA" id="ARBA00022679"/>
    </source>
</evidence>
<dbReference type="InterPro" id="IPR011659">
    <property type="entry name" value="WD40"/>
</dbReference>
<organism evidence="8 9">
    <name type="scientific">Roseisolibacter agri</name>
    <dbReference type="NCBI Taxonomy" id="2014610"/>
    <lineage>
        <taxon>Bacteria</taxon>
        <taxon>Pseudomonadati</taxon>
        <taxon>Gemmatimonadota</taxon>
        <taxon>Gemmatimonadia</taxon>
        <taxon>Gemmatimonadales</taxon>
        <taxon>Gemmatimonadaceae</taxon>
        <taxon>Roseisolibacter</taxon>
    </lineage>
</organism>
<dbReference type="PROSITE" id="PS00108">
    <property type="entry name" value="PROTEIN_KINASE_ST"/>
    <property type="match status" value="1"/>
</dbReference>
<name>A0AA37Q210_9BACT</name>
<dbReference type="PANTHER" id="PTHR43289:SF6">
    <property type="entry name" value="SERINE_THREONINE-PROTEIN KINASE NEKL-3"/>
    <property type="match status" value="1"/>
</dbReference>
<gene>
    <name evidence="8" type="ORF">rosag_16580</name>
</gene>
<dbReference type="SUPFAM" id="SSF56112">
    <property type="entry name" value="Protein kinase-like (PK-like)"/>
    <property type="match status" value="1"/>
</dbReference>
<evidence type="ECO:0000256" key="4">
    <source>
        <dbReference type="ARBA" id="ARBA00022741"/>
    </source>
</evidence>
<dbReference type="InterPro" id="IPR011042">
    <property type="entry name" value="6-blade_b-propeller_TolB-like"/>
</dbReference>
<dbReference type="AlphaFoldDB" id="A0AA37Q210"/>
<feature type="domain" description="Protein kinase" evidence="7">
    <location>
        <begin position="96"/>
        <end position="355"/>
    </location>
</feature>
<dbReference type="EC" id="2.7.11.1" evidence="1"/>
<evidence type="ECO:0000256" key="6">
    <source>
        <dbReference type="ARBA" id="ARBA00022840"/>
    </source>
</evidence>
<comment type="caution">
    <text evidence="8">The sequence shown here is derived from an EMBL/GenBank/DDBJ whole genome shotgun (WGS) entry which is preliminary data.</text>
</comment>
<accession>A0AA37Q210</accession>
<dbReference type="Proteomes" id="UP001161325">
    <property type="component" value="Unassembled WGS sequence"/>
</dbReference>
<dbReference type="CDD" id="cd14014">
    <property type="entry name" value="STKc_PknB_like"/>
    <property type="match status" value="1"/>
</dbReference>
<keyword evidence="4" id="KW-0547">Nucleotide-binding</keyword>
<dbReference type="Pfam" id="PF07676">
    <property type="entry name" value="PD40"/>
    <property type="match status" value="2"/>
</dbReference>
<dbReference type="InterPro" id="IPR011009">
    <property type="entry name" value="Kinase-like_dom_sf"/>
</dbReference>
<dbReference type="PROSITE" id="PS50011">
    <property type="entry name" value="PROTEIN_KINASE_DOM"/>
    <property type="match status" value="1"/>
</dbReference>
<dbReference type="SUPFAM" id="SSF69304">
    <property type="entry name" value="Tricorn protease N-terminal domain"/>
    <property type="match status" value="1"/>
</dbReference>
<evidence type="ECO:0000313" key="8">
    <source>
        <dbReference type="EMBL" id="GLC25145.1"/>
    </source>
</evidence>
<dbReference type="PANTHER" id="PTHR43289">
    <property type="entry name" value="MITOGEN-ACTIVATED PROTEIN KINASE KINASE KINASE 20-RELATED"/>
    <property type="match status" value="1"/>
</dbReference>
<keyword evidence="9" id="KW-1185">Reference proteome</keyword>
<evidence type="ECO:0000256" key="2">
    <source>
        <dbReference type="ARBA" id="ARBA00022527"/>
    </source>
</evidence>
<dbReference type="InterPro" id="IPR000719">
    <property type="entry name" value="Prot_kinase_dom"/>
</dbReference>
<evidence type="ECO:0000256" key="5">
    <source>
        <dbReference type="ARBA" id="ARBA00022777"/>
    </source>
</evidence>
<dbReference type="RefSeq" id="WP_284349584.1">
    <property type="nucleotide sequence ID" value="NZ_BRXS01000002.1"/>
</dbReference>
<dbReference type="EMBL" id="BRXS01000002">
    <property type="protein sequence ID" value="GLC25145.1"/>
    <property type="molecule type" value="Genomic_DNA"/>
</dbReference>
<sequence length="712" mass="76002">MTQDTPTRDAPPPLTPERWRAVDAILQAALACEPARRDAVVAAACGDDRALRDEVASLLAAHGDVGDDFLERPALASLAPRPSVAERLARALAGRYAIERELARGGMATVHLARDLRHERWVAIKVMREELAAAVGAERFLAEIRVTAALQHPHVLPLFDSGNADGLLWYAMPFVEGETLRARLTREGPLPVHEAVRIAREVADALDHAHARGVVHRDVKPENVLLQGGHALVADFGIALALEHAGGERLTRTGISVGTPQYMAPEQAAGERALDARVDVYALGAVLHEMLAGESPFAAPTRQAVVHRLLHEPASALAARRPDVAPWIDAAVRRALAKRPEARFASAAAFAAALAVPLDDTDPGAGAWTPARPEPQPRGRTVSARAALYAALAMLAAGLAGGLLVDRASLVPPWQDVASAPVPEAARPSSDAGAGARTAMVGEATMTVVDRAGRLVAAIPAERPWTPRFSPDGRRVAYGAFGAGRSTSDLWVTELDGGATRRLTDDDLDSNDPQWSADGARLAYSAAASGGKDLVTASRTGDDARVLARRDGTQFPSDWLRDGSALLVTEEARENGHDILVQPADGSPARPYVATPSNELAARVSPDGRWVAYTSDASGRSEVYLDAYPRPGRRIRISTDGGEHPVWRGDGRELYYWREGALMAVPMGRAARGALPVPGRATELFRARYHGGVSTMYDVSRDGTRFVIVRQP</sequence>
<dbReference type="GO" id="GO:0005524">
    <property type="term" value="F:ATP binding"/>
    <property type="evidence" value="ECO:0007669"/>
    <property type="project" value="UniProtKB-KW"/>
</dbReference>
<dbReference type="Pfam" id="PF00069">
    <property type="entry name" value="Pkinase"/>
    <property type="match status" value="1"/>
</dbReference>
<keyword evidence="2" id="KW-0723">Serine/threonine-protein kinase</keyword>
<protein>
    <recommendedName>
        <fullName evidence="1">non-specific serine/threonine protein kinase</fullName>
        <ecNumber evidence="1">2.7.11.1</ecNumber>
    </recommendedName>
</protein>
<keyword evidence="6" id="KW-0067">ATP-binding</keyword>
<dbReference type="Gene3D" id="2.120.10.30">
    <property type="entry name" value="TolB, C-terminal domain"/>
    <property type="match status" value="2"/>
</dbReference>
<evidence type="ECO:0000256" key="1">
    <source>
        <dbReference type="ARBA" id="ARBA00012513"/>
    </source>
</evidence>
<dbReference type="SMART" id="SM00220">
    <property type="entry name" value="S_TKc"/>
    <property type="match status" value="1"/>
</dbReference>
<dbReference type="Gene3D" id="1.10.510.10">
    <property type="entry name" value="Transferase(Phosphotransferase) domain 1"/>
    <property type="match status" value="1"/>
</dbReference>
<reference evidence="8" key="1">
    <citation type="submission" date="2022-08" db="EMBL/GenBank/DDBJ databases">
        <title>Draft genome sequencing of Roseisolibacter agri AW1220.</title>
        <authorList>
            <person name="Tobiishi Y."/>
            <person name="Tonouchi A."/>
        </authorList>
    </citation>
    <scope>NUCLEOTIDE SEQUENCE</scope>
    <source>
        <strain evidence="8">AW1220</strain>
    </source>
</reference>
<keyword evidence="5" id="KW-0418">Kinase</keyword>
<dbReference type="Gene3D" id="3.30.200.20">
    <property type="entry name" value="Phosphorylase Kinase, domain 1"/>
    <property type="match status" value="1"/>
</dbReference>
<dbReference type="InterPro" id="IPR008271">
    <property type="entry name" value="Ser/Thr_kinase_AS"/>
</dbReference>
<evidence type="ECO:0000313" key="9">
    <source>
        <dbReference type="Proteomes" id="UP001161325"/>
    </source>
</evidence>
<dbReference type="GO" id="GO:0004674">
    <property type="term" value="F:protein serine/threonine kinase activity"/>
    <property type="evidence" value="ECO:0007669"/>
    <property type="project" value="UniProtKB-KW"/>
</dbReference>
<evidence type="ECO:0000259" key="7">
    <source>
        <dbReference type="PROSITE" id="PS50011"/>
    </source>
</evidence>
<keyword evidence="3" id="KW-0808">Transferase</keyword>
<dbReference type="FunFam" id="1.10.510.10:FF:000021">
    <property type="entry name" value="Serine/threonine protein kinase"/>
    <property type="match status" value="1"/>
</dbReference>